<dbReference type="Proteomes" id="UP000592216">
    <property type="component" value="Unassembled WGS sequence"/>
</dbReference>
<name>A0A850Q3B1_9RHOB</name>
<dbReference type="EMBL" id="JABCJE010000003">
    <property type="protein sequence ID" value="NVO23463.1"/>
    <property type="molecule type" value="Genomic_DNA"/>
</dbReference>
<evidence type="ECO:0000313" key="4">
    <source>
        <dbReference type="Proteomes" id="UP000592216"/>
    </source>
</evidence>
<dbReference type="EMBL" id="JABCJD010000002">
    <property type="protein sequence ID" value="NVO27079.1"/>
    <property type="molecule type" value="Genomic_DNA"/>
</dbReference>
<proteinExistence type="predicted"/>
<evidence type="ECO:0000313" key="1">
    <source>
        <dbReference type="EMBL" id="NVO23463.1"/>
    </source>
</evidence>
<dbReference type="RefSeq" id="WP_176853476.1">
    <property type="nucleotide sequence ID" value="NZ_JABCJD010000002.1"/>
</dbReference>
<organism evidence="1 4">
    <name type="scientific">Donghicola mangrovi</name>
    <dbReference type="NCBI Taxonomy" id="2729614"/>
    <lineage>
        <taxon>Bacteria</taxon>
        <taxon>Pseudomonadati</taxon>
        <taxon>Pseudomonadota</taxon>
        <taxon>Alphaproteobacteria</taxon>
        <taxon>Rhodobacterales</taxon>
        <taxon>Roseobacteraceae</taxon>
        <taxon>Donghicola</taxon>
    </lineage>
</organism>
<dbReference type="AlphaFoldDB" id="A0A850Q3B1"/>
<sequence>MNKIPLSALTVAMALGLSGCIIIPIPKVRDTSKYCTIENAYTVAKETGDALQDICGDVNAESRAVATERGKKYYELSRKIELYQEMLDDPSLDSVLKNAPEPIPDYLLREKIKRLIAERQQYATPPVIVPAS</sequence>
<dbReference type="PROSITE" id="PS51257">
    <property type="entry name" value="PROKAR_LIPOPROTEIN"/>
    <property type="match status" value="1"/>
</dbReference>
<evidence type="ECO:0000313" key="2">
    <source>
        <dbReference type="EMBL" id="NVO27079.1"/>
    </source>
</evidence>
<accession>A0A850Q3B1</accession>
<reference evidence="3 4" key="1">
    <citation type="submission" date="2020-04" db="EMBL/GenBank/DDBJ databases">
        <title>Donghicola sp., a member of the Rhodobacteraceae family isolated from mangrove forest in Thailand.</title>
        <authorList>
            <person name="Charoenyingcharoen P."/>
            <person name="Yukphan P."/>
        </authorList>
    </citation>
    <scope>NUCLEOTIDE SEQUENCE [LARGE SCALE GENOMIC DNA]</scope>
    <source>
        <strain evidence="1 4">B5-SW-15</strain>
        <strain evidence="2 3">C2-DW-16</strain>
    </source>
</reference>
<dbReference type="Proteomes" id="UP000523601">
    <property type="component" value="Unassembled WGS sequence"/>
</dbReference>
<gene>
    <name evidence="2" type="ORF">HJ526_06600</name>
    <name evidence="1" type="ORF">HJ536_08845</name>
</gene>
<comment type="caution">
    <text evidence="1">The sequence shown here is derived from an EMBL/GenBank/DDBJ whole genome shotgun (WGS) entry which is preliminary data.</text>
</comment>
<keyword evidence="3" id="KW-1185">Reference proteome</keyword>
<evidence type="ECO:0008006" key="5">
    <source>
        <dbReference type="Google" id="ProtNLM"/>
    </source>
</evidence>
<evidence type="ECO:0000313" key="3">
    <source>
        <dbReference type="Proteomes" id="UP000523601"/>
    </source>
</evidence>
<protein>
    <recommendedName>
        <fullName evidence="5">Lipoprotein</fullName>
    </recommendedName>
</protein>